<dbReference type="InterPro" id="IPR041228">
    <property type="entry name" value="Dynein_C"/>
</dbReference>
<feature type="domain" description="Dynein heavy chain ATP-binding dynein motor region" evidence="17">
    <location>
        <begin position="882"/>
        <end position="1103"/>
    </location>
</feature>
<dbReference type="InterPro" id="IPR035706">
    <property type="entry name" value="AAA_9"/>
</dbReference>
<evidence type="ECO:0000259" key="20">
    <source>
        <dbReference type="Pfam" id="PF18199"/>
    </source>
</evidence>
<evidence type="ECO:0000256" key="11">
    <source>
        <dbReference type="ARBA" id="ARBA00023212"/>
    </source>
</evidence>
<dbReference type="Pfam" id="PF12781">
    <property type="entry name" value="AAA_9"/>
    <property type="match status" value="1"/>
</dbReference>
<keyword evidence="7" id="KW-0243">Dynein</keyword>
<dbReference type="Gene3D" id="1.20.920.20">
    <property type="match status" value="1"/>
</dbReference>
<feature type="domain" description="Dynein heavy chain coiled coil stalk" evidence="15">
    <location>
        <begin position="524"/>
        <end position="854"/>
    </location>
</feature>
<feature type="domain" description="Dynein heavy chain 3 AAA+ lid" evidence="18">
    <location>
        <begin position="104"/>
        <end position="193"/>
    </location>
</feature>
<evidence type="ECO:0000256" key="6">
    <source>
        <dbReference type="ARBA" id="ARBA00022840"/>
    </source>
</evidence>
<dbReference type="FunFam" id="3.40.50.300:FF:000362">
    <property type="entry name" value="Dynein, axonemal, heavy chain 6"/>
    <property type="match status" value="1"/>
</dbReference>
<dbReference type="Pfam" id="PF12777">
    <property type="entry name" value="MT"/>
    <property type="match status" value="1"/>
</dbReference>
<dbReference type="InterPro" id="IPR043160">
    <property type="entry name" value="Dynein_C_barrel"/>
</dbReference>
<evidence type="ECO:0000256" key="1">
    <source>
        <dbReference type="ARBA" id="ARBA00004430"/>
    </source>
</evidence>
<evidence type="ECO:0000259" key="18">
    <source>
        <dbReference type="Pfam" id="PF17857"/>
    </source>
</evidence>
<dbReference type="Gene3D" id="1.20.920.30">
    <property type="match status" value="1"/>
</dbReference>
<feature type="coiled-coil region" evidence="13">
    <location>
        <begin position="1044"/>
        <end position="1071"/>
    </location>
</feature>
<keyword evidence="9" id="KW-0969">Cilium</keyword>
<evidence type="ECO:0000313" key="21">
    <source>
        <dbReference type="EMBL" id="OAF70538.1"/>
    </source>
</evidence>
<dbReference type="InterPro" id="IPR004273">
    <property type="entry name" value="Dynein_heavy_D6_P-loop"/>
</dbReference>
<accession>A0A177B8B1</accession>
<reference evidence="21 22" key="1">
    <citation type="submission" date="2016-04" db="EMBL/GenBank/DDBJ databases">
        <title>The genome of Intoshia linei affirms orthonectids as highly simplified spiralians.</title>
        <authorList>
            <person name="Mikhailov K.V."/>
            <person name="Slusarev G.S."/>
            <person name="Nikitin M.A."/>
            <person name="Logacheva M.D."/>
            <person name="Penin A."/>
            <person name="Aleoshin V."/>
            <person name="Panchin Y.V."/>
        </authorList>
    </citation>
    <scope>NUCLEOTIDE SEQUENCE [LARGE SCALE GENOMIC DNA]</scope>
    <source>
        <strain evidence="21">Intl2013</strain>
        <tissue evidence="21">Whole animal</tissue>
    </source>
</reference>
<dbReference type="Gene3D" id="6.10.140.1060">
    <property type="match status" value="1"/>
</dbReference>
<evidence type="ECO:0000256" key="12">
    <source>
        <dbReference type="ARBA" id="ARBA00023273"/>
    </source>
</evidence>
<dbReference type="GO" id="GO:0007018">
    <property type="term" value="P:microtubule-based movement"/>
    <property type="evidence" value="ECO:0007669"/>
    <property type="project" value="InterPro"/>
</dbReference>
<comment type="similarity">
    <text evidence="2">Belongs to the dynein heavy chain family.</text>
</comment>
<evidence type="ECO:0000256" key="9">
    <source>
        <dbReference type="ARBA" id="ARBA00023069"/>
    </source>
</evidence>
<keyword evidence="12" id="KW-0966">Cell projection</keyword>
<dbReference type="InterPro" id="IPR041589">
    <property type="entry name" value="DNAH3_AAA_lid_1"/>
</dbReference>
<dbReference type="FunFam" id="3.40.50.300:FF:001145">
    <property type="entry name" value="Putative dynein heavy chain"/>
    <property type="match status" value="1"/>
</dbReference>
<keyword evidence="22" id="KW-1185">Reference proteome</keyword>
<dbReference type="Pfam" id="PF17857">
    <property type="entry name" value="AAA_lid_1"/>
    <property type="match status" value="1"/>
</dbReference>
<dbReference type="FunFam" id="3.40.50.300:FF:002141">
    <property type="entry name" value="Dynein heavy chain"/>
    <property type="match status" value="1"/>
</dbReference>
<evidence type="ECO:0000259" key="17">
    <source>
        <dbReference type="Pfam" id="PF12781"/>
    </source>
</evidence>
<organism evidence="21 22">
    <name type="scientific">Intoshia linei</name>
    <dbReference type="NCBI Taxonomy" id="1819745"/>
    <lineage>
        <taxon>Eukaryota</taxon>
        <taxon>Metazoa</taxon>
        <taxon>Spiralia</taxon>
        <taxon>Lophotrochozoa</taxon>
        <taxon>Mesozoa</taxon>
        <taxon>Orthonectida</taxon>
        <taxon>Rhopaluridae</taxon>
        <taxon>Intoshia</taxon>
    </lineage>
</organism>
<dbReference type="InterPro" id="IPR027417">
    <property type="entry name" value="P-loop_NTPase"/>
</dbReference>
<dbReference type="InterPro" id="IPR042219">
    <property type="entry name" value="AAA_lid_11_sf"/>
</dbReference>
<dbReference type="OrthoDB" id="10251809at2759"/>
<evidence type="ECO:0000256" key="7">
    <source>
        <dbReference type="ARBA" id="ARBA00023017"/>
    </source>
</evidence>
<evidence type="ECO:0000259" key="16">
    <source>
        <dbReference type="Pfam" id="PF12780"/>
    </source>
</evidence>
<dbReference type="FunFam" id="1.10.8.720:FF:000007">
    <property type="entry name" value="Dynein axonemal heavy chain 6"/>
    <property type="match status" value="1"/>
</dbReference>
<dbReference type="PANTHER" id="PTHR22878">
    <property type="entry name" value="DYNEIN HEAVY CHAIN 6, AXONEMAL-LIKE-RELATED"/>
    <property type="match status" value="1"/>
</dbReference>
<keyword evidence="4" id="KW-0493">Microtubule</keyword>
<dbReference type="GO" id="GO:0030286">
    <property type="term" value="C:dynein complex"/>
    <property type="evidence" value="ECO:0007669"/>
    <property type="project" value="UniProtKB-KW"/>
</dbReference>
<evidence type="ECO:0000313" key="22">
    <source>
        <dbReference type="Proteomes" id="UP000078046"/>
    </source>
</evidence>
<evidence type="ECO:0000256" key="3">
    <source>
        <dbReference type="ARBA" id="ARBA00022490"/>
    </source>
</evidence>
<dbReference type="InterPro" id="IPR026983">
    <property type="entry name" value="DHC"/>
</dbReference>
<dbReference type="Pfam" id="PF03028">
    <property type="entry name" value="Dynein_heavy"/>
    <property type="match status" value="1"/>
</dbReference>
<comment type="caution">
    <text evidence="21">The sequence shown here is derived from an EMBL/GenBank/DDBJ whole genome shotgun (WGS) entry which is preliminary data.</text>
</comment>
<keyword evidence="3" id="KW-0963">Cytoplasm</keyword>
<dbReference type="PANTHER" id="PTHR22878:SF68">
    <property type="entry name" value="DYNEIN HEAVY CHAIN 6, AXONEMAL-LIKE"/>
    <property type="match status" value="1"/>
</dbReference>
<evidence type="ECO:0000256" key="13">
    <source>
        <dbReference type="SAM" id="Coils"/>
    </source>
</evidence>
<evidence type="ECO:0000259" key="19">
    <source>
        <dbReference type="Pfam" id="PF18198"/>
    </source>
</evidence>
<dbReference type="GO" id="GO:0045505">
    <property type="term" value="F:dynein intermediate chain binding"/>
    <property type="evidence" value="ECO:0007669"/>
    <property type="project" value="InterPro"/>
</dbReference>
<dbReference type="FunFam" id="1.20.920.20:FF:000006">
    <property type="entry name" value="Dynein, axonemal, heavy chain 6"/>
    <property type="match status" value="1"/>
</dbReference>
<dbReference type="SUPFAM" id="SSF52540">
    <property type="entry name" value="P-loop containing nucleoside triphosphate hydrolases"/>
    <property type="match status" value="2"/>
</dbReference>
<keyword evidence="11" id="KW-0206">Cytoskeleton</keyword>
<keyword evidence="5" id="KW-0547">Nucleotide-binding</keyword>
<gene>
    <name evidence="21" type="ORF">A3Q56_01708</name>
</gene>
<dbReference type="Gene3D" id="3.40.50.300">
    <property type="entry name" value="P-loop containing nucleotide triphosphate hydrolases"/>
    <property type="match status" value="3"/>
</dbReference>
<feature type="domain" description="Dynein heavy chain C-terminal" evidence="20">
    <location>
        <begin position="1661"/>
        <end position="1986"/>
    </location>
</feature>
<dbReference type="Pfam" id="PF12775">
    <property type="entry name" value="AAA_7"/>
    <property type="match status" value="1"/>
</dbReference>
<evidence type="ECO:0000256" key="4">
    <source>
        <dbReference type="ARBA" id="ARBA00022701"/>
    </source>
</evidence>
<evidence type="ECO:0000256" key="10">
    <source>
        <dbReference type="ARBA" id="ARBA00023175"/>
    </source>
</evidence>
<evidence type="ECO:0000259" key="15">
    <source>
        <dbReference type="Pfam" id="PF12777"/>
    </source>
</evidence>
<comment type="subcellular location">
    <subcellularLocation>
        <location evidence="1">Cytoplasm</location>
        <location evidence="1">Cytoskeleton</location>
        <location evidence="1">Cilium axoneme</location>
    </subcellularLocation>
</comment>
<feature type="domain" description="Dynein heavy chain AAA module D4" evidence="16">
    <location>
        <begin position="250"/>
        <end position="508"/>
    </location>
</feature>
<dbReference type="Gene3D" id="1.10.8.720">
    <property type="entry name" value="Region D6 of dynein motor"/>
    <property type="match status" value="1"/>
</dbReference>
<dbReference type="GO" id="GO:0005524">
    <property type="term" value="F:ATP binding"/>
    <property type="evidence" value="ECO:0007669"/>
    <property type="project" value="UniProtKB-KW"/>
</dbReference>
<protein>
    <submittedName>
        <fullName evidence="21">Uncharacterized protein</fullName>
    </submittedName>
</protein>
<dbReference type="FunFam" id="3.10.490.20:FF:000005">
    <property type="entry name" value="Dynein axonemal heavy chain 6"/>
    <property type="match status" value="1"/>
</dbReference>
<dbReference type="InterPro" id="IPR024743">
    <property type="entry name" value="Dynein_HC_stalk"/>
</dbReference>
<feature type="domain" description="Dynein heavy chain AAA lid" evidence="19">
    <location>
        <begin position="1518"/>
        <end position="1654"/>
    </location>
</feature>
<proteinExistence type="inferred from homology"/>
<keyword evidence="10" id="KW-0505">Motor protein</keyword>
<dbReference type="InterPro" id="IPR024317">
    <property type="entry name" value="Dynein_heavy_chain_D4_dom"/>
</dbReference>
<dbReference type="FunFam" id="1.10.8.1220:FF:000001">
    <property type="entry name" value="Dynein axonemal heavy chain 5"/>
    <property type="match status" value="1"/>
</dbReference>
<dbReference type="GO" id="GO:0008569">
    <property type="term" value="F:minus-end-directed microtubule motor activity"/>
    <property type="evidence" value="ECO:0007669"/>
    <property type="project" value="InterPro"/>
</dbReference>
<dbReference type="Pfam" id="PF18199">
    <property type="entry name" value="Dynein_C"/>
    <property type="match status" value="1"/>
</dbReference>
<dbReference type="FunFam" id="1.20.920.30:FF:000005">
    <property type="entry name" value="Dynein, axonemal, heavy chain 2"/>
    <property type="match status" value="1"/>
</dbReference>
<evidence type="ECO:0000256" key="5">
    <source>
        <dbReference type="ARBA" id="ARBA00022741"/>
    </source>
</evidence>
<dbReference type="Pfam" id="PF18198">
    <property type="entry name" value="AAA_lid_11"/>
    <property type="match status" value="1"/>
</dbReference>
<dbReference type="Gene3D" id="1.20.1270.280">
    <property type="match status" value="1"/>
</dbReference>
<dbReference type="InterPro" id="IPR041658">
    <property type="entry name" value="AAA_lid_11"/>
</dbReference>
<keyword evidence="8 13" id="KW-0175">Coiled coil</keyword>
<sequence length="1989" mass="228736">MPKLDDYGSQPPIELLRQFQDFRGFYDRFGLFWKNIHEDVTLCAACGPPGGGRNAITPRFVRHFSVFSLSPPSEYSLKHIFSVILTGFFDEFNMEIKQVVDNMLNVAVEMYIRMSVDLLPTPDKSHYIFNLRDLSKCVQGLTRADKNIIKTQKDVVELFTHESLRVFHDRLVNIEDKRYFYKMMSELISKNLNETIPPEDFETDPIIFGDYGKINANMDDRIYEKIDIDKIAGILMDYLQEYNLAGQKEMKLVFFRDAIEHVSRIVRIIRQTRGNAVLVGVGGTGKKSLTALASFICNYTFFQIELTRGYDSKSFHEDLQKLYMLTAVKNKNTVFMFTDSNIISEDFLEDVNNILNSGEVPNLFDAEEYEKLIIGCRPDAKEAGISEGNREAIYNFAISRVRNNLHIVLCMSPVGRAFRNRCIMFPSLVNCCTIDWFTVWPKEALLNVSNSLLSQLDIGSNEIMDKLSKICAEIHLGVGEIAERFYLELKRRYYTTPTSYLELLTMYIGMVSEKKTQLTNSLNRISSGLKKLKETNELVDTMKGEMVLLKPELEKKSKNTEELMEKLIIDQDKADAVRKIVAHDKANAAEKSKETQTIAEDAQRDLNEALPALESAVKALDSLDKNDISEIRVFQKPPELVQTVMEAVCLLLNAKQDWASAKNVLGESNFLRRLYDYDKDSIPESILKKLKKYIDNPKFTPEAVDRVSKAAKSLCMWVRAIDLYAHVFRTVEPKRKRLAEAEKENKIVQDALMVQQQKLSDVEDEITKLQQTYEDSVAEKHSLEKNMSLTQARIKRSGKLTMALADENEHWKCSIASIEIEIANVVGNVFLSAACIAYYGAFTSSYRELLATSWAERLKELEIPISDEASLISVMGTPFQIRQWNIEGLPRDRLSTENAIIVTRSRRWPLMIDPQEQAYRWIKSRENVNSIKIIKMTDSSFLSTIENCIRVGIPVLIEDIGETIDPAIEPILAKQTYVEGGRMLIRLGDSDIDYDMNFRLYITTKMPNPHYMPDVCILVTIINFTVTQDGLEDQLLSDVVRLERPDLEEQKNELIIKINNDKNQLKAIEDRILKLLFESEGNILDNEELIDTLNDSKITSDQISIRLEETEQTEKKIQYARDKYRPVAIRGSIMYFIVADLAQIDKMYQFSLKYFKSLFNGTIENSEKNKNLKLRLDIILTNTTWDVYRNVSRGLFEDDKVTFSFLLCTAIMKIEKEISDLEWHIYLHGVPESKEVKIENPFNENIPNNLWQNMVYLNKNLLMFKNIHLSILMKNIAITLGNKTTIVNSFLKDIDLSGNDNILEIINKDKSEIMFDFDESLSLFQKLLLIRCLDKKYVVGGSVELVKLRIGSQFIESPPSNMQTLYQDLNKIRPLIFILSPGSDPMSGLMRFAKDMSYEHRVHAISLGQGQGPIAEKIINSSAENGDWVYLQNCHLAASWMISMENLIKNQSENPENINEDFRLFLSSMPSPCFPISVLQNGAKVTNEPPKGIKANMRKAFNELTVAFFEENALGLPWRKIISSICFFHSVILERKKFGPIGWNIKYEFNDSDRETALLNFEMFCGDSIKWDALTYITGEITYGGRVTDYWDQRCLTTILTNFFNKNCIKSDYKFSKSGIYYAPNVATINENIDYIENLPITDDPEIFSMHDNANIIYQIQEANRLLNAIISLSPQIGSSVTGQSNEEIVYSKCESFQERIPQLINKETIRPEYFNTDAKDRISSITTVLLQETDRYNNLLSLIHKTLADLKKAIKGLLVMDTKLYDIFMSFINNKLPKLWADNAYPSMMNLNTWVFDLMMRCNFIQNWIDVTIPKSFWISGFFYPQGFLTALLQNYGRKYSYPIDHLSFHYKILKIYRNHRDVYESSLTLKYGDTLPMDEQIEVPNDGVLIHGLFMDGFRWNNKKGRVEDCLMGEIISSLPIVHMEPRMDYKPVKNVYRAPLYKTSARYGVLTTTGHSSNFVVVINLPTNHSSDYWILKGAALLCQKE</sequence>
<keyword evidence="6" id="KW-0067">ATP-binding</keyword>
<feature type="domain" description="Dynein heavy chain region D6 P-loop" evidence="14">
    <location>
        <begin position="1372"/>
        <end position="1486"/>
    </location>
</feature>
<dbReference type="Gene3D" id="1.10.8.1220">
    <property type="match status" value="1"/>
</dbReference>
<dbReference type="Proteomes" id="UP000078046">
    <property type="component" value="Unassembled WGS sequence"/>
</dbReference>
<evidence type="ECO:0000256" key="8">
    <source>
        <dbReference type="ARBA" id="ARBA00023054"/>
    </source>
</evidence>
<dbReference type="Gene3D" id="3.10.490.20">
    <property type="match status" value="1"/>
</dbReference>
<dbReference type="GO" id="GO:0051959">
    <property type="term" value="F:dynein light intermediate chain binding"/>
    <property type="evidence" value="ECO:0007669"/>
    <property type="project" value="InterPro"/>
</dbReference>
<name>A0A177B8B1_9BILA</name>
<evidence type="ECO:0000259" key="14">
    <source>
        <dbReference type="Pfam" id="PF03028"/>
    </source>
</evidence>
<feature type="coiled-coil region" evidence="13">
    <location>
        <begin position="738"/>
        <end position="786"/>
    </location>
</feature>
<dbReference type="Pfam" id="PF12780">
    <property type="entry name" value="AAA_8"/>
    <property type="match status" value="1"/>
</dbReference>
<dbReference type="GO" id="GO:0005930">
    <property type="term" value="C:axoneme"/>
    <property type="evidence" value="ECO:0007669"/>
    <property type="project" value="UniProtKB-SubCell"/>
</dbReference>
<evidence type="ECO:0000256" key="2">
    <source>
        <dbReference type="ARBA" id="ARBA00008887"/>
    </source>
</evidence>
<dbReference type="GO" id="GO:0005874">
    <property type="term" value="C:microtubule"/>
    <property type="evidence" value="ECO:0007669"/>
    <property type="project" value="UniProtKB-KW"/>
</dbReference>
<dbReference type="EMBL" id="LWCA01000135">
    <property type="protein sequence ID" value="OAF70538.1"/>
    <property type="molecule type" value="Genomic_DNA"/>
</dbReference>